<dbReference type="GO" id="GO:0016779">
    <property type="term" value="F:nucleotidyltransferase activity"/>
    <property type="evidence" value="ECO:0007669"/>
    <property type="project" value="UniProtKB-KW"/>
</dbReference>
<dbReference type="EMBL" id="LAZR01018024">
    <property type="protein sequence ID" value="KKL98013.1"/>
    <property type="molecule type" value="Genomic_DNA"/>
</dbReference>
<evidence type="ECO:0000313" key="4">
    <source>
        <dbReference type="EMBL" id="KKL98013.1"/>
    </source>
</evidence>
<accession>A0A0F9GGZ6</accession>
<evidence type="ECO:0000259" key="3">
    <source>
        <dbReference type="Pfam" id="PF01467"/>
    </source>
</evidence>
<dbReference type="NCBIfam" id="TIGR00125">
    <property type="entry name" value="cyt_tran_rel"/>
    <property type="match status" value="1"/>
</dbReference>
<feature type="domain" description="Cytidyltransferase-like" evidence="3">
    <location>
        <begin position="6"/>
        <end position="102"/>
    </location>
</feature>
<dbReference type="Gene3D" id="3.40.50.620">
    <property type="entry name" value="HUPs"/>
    <property type="match status" value="1"/>
</dbReference>
<organism evidence="4">
    <name type="scientific">marine sediment metagenome</name>
    <dbReference type="NCBI Taxonomy" id="412755"/>
    <lineage>
        <taxon>unclassified sequences</taxon>
        <taxon>metagenomes</taxon>
        <taxon>ecological metagenomes</taxon>
    </lineage>
</organism>
<dbReference type="InterPro" id="IPR004821">
    <property type="entry name" value="Cyt_trans-like"/>
</dbReference>
<dbReference type="PANTHER" id="PTHR43793">
    <property type="entry name" value="FAD SYNTHASE"/>
    <property type="match status" value="1"/>
</dbReference>
<reference evidence="4" key="1">
    <citation type="journal article" date="2015" name="Nature">
        <title>Complex archaea that bridge the gap between prokaryotes and eukaryotes.</title>
        <authorList>
            <person name="Spang A."/>
            <person name="Saw J.H."/>
            <person name="Jorgensen S.L."/>
            <person name="Zaremba-Niedzwiedzka K."/>
            <person name="Martijn J."/>
            <person name="Lind A.E."/>
            <person name="van Eijk R."/>
            <person name="Schleper C."/>
            <person name="Guy L."/>
            <person name="Ettema T.J."/>
        </authorList>
    </citation>
    <scope>NUCLEOTIDE SEQUENCE</scope>
</reference>
<dbReference type="Pfam" id="PF01467">
    <property type="entry name" value="CTP_transf_like"/>
    <property type="match status" value="1"/>
</dbReference>
<dbReference type="InterPro" id="IPR050385">
    <property type="entry name" value="Archaeal_FAD_synthase"/>
</dbReference>
<sequence length="133" mass="14426">MKKVMCSGGFDPLHVGHLNHLREASKLGTVAVALTSDDWLMRKKGYVFMSWKDRAFILAGLSCVASVHPVVDEDDTVCAALRTIRPDIHANGGDRVEPLPAEDAVCKELGIRQVFGIGGDKTHSSSKLVEAVR</sequence>
<name>A0A0F9GGZ6_9ZZZZ</name>
<protein>
    <recommendedName>
        <fullName evidence="3">Cytidyltransferase-like domain-containing protein</fullName>
    </recommendedName>
</protein>
<keyword evidence="1" id="KW-0808">Transferase</keyword>
<dbReference type="PANTHER" id="PTHR43793:SF2">
    <property type="entry name" value="BIFUNCTIONAL PROTEIN HLDE"/>
    <property type="match status" value="1"/>
</dbReference>
<dbReference type="SUPFAM" id="SSF52374">
    <property type="entry name" value="Nucleotidylyl transferase"/>
    <property type="match status" value="1"/>
</dbReference>
<keyword evidence="2" id="KW-0548">Nucleotidyltransferase</keyword>
<dbReference type="AlphaFoldDB" id="A0A0F9GGZ6"/>
<evidence type="ECO:0000256" key="1">
    <source>
        <dbReference type="ARBA" id="ARBA00022679"/>
    </source>
</evidence>
<proteinExistence type="predicted"/>
<evidence type="ECO:0000256" key="2">
    <source>
        <dbReference type="ARBA" id="ARBA00022695"/>
    </source>
</evidence>
<comment type="caution">
    <text evidence="4">The sequence shown here is derived from an EMBL/GenBank/DDBJ whole genome shotgun (WGS) entry which is preliminary data.</text>
</comment>
<dbReference type="InterPro" id="IPR014729">
    <property type="entry name" value="Rossmann-like_a/b/a_fold"/>
</dbReference>
<gene>
    <name evidence="4" type="ORF">LCGC14_1828670</name>
</gene>